<dbReference type="EMBL" id="OR885926">
    <property type="protein sequence ID" value="WVX90859.1"/>
    <property type="molecule type" value="Genomic_DNA"/>
</dbReference>
<protein>
    <submittedName>
        <fullName evidence="1">Uncharacterized protein</fullName>
    </submittedName>
</protein>
<accession>A0AAU6MX37</accession>
<proteinExistence type="predicted"/>
<reference evidence="1" key="1">
    <citation type="submission" date="2023-11" db="EMBL/GenBank/DDBJ databases">
        <title>Characterization of a newly isolated phage infecting non-aureus staphylococci isolated from bovine mastitis.</title>
        <authorList>
            <person name="Wanecka A."/>
            <person name="Marynowska M."/>
            <person name="Wesolowski W."/>
            <person name="Bloch S."/>
            <person name="Nejman-Falenczyk B."/>
            <person name="Neumann J."/>
            <person name="Krol J."/>
            <person name="Florek M."/>
            <person name="Ulanicki K."/>
            <person name="Napierala A."/>
            <person name="Twardon J."/>
            <person name="Wolska B."/>
            <person name="Porebska J."/>
            <person name="Ziubrzycka A."/>
            <person name="Czeretowicz I."/>
            <person name="Benisz M."/>
        </authorList>
    </citation>
    <scope>NUCLEOTIDE SEQUENCE</scope>
</reference>
<name>A0AAU6MX37_9CAUD</name>
<evidence type="ECO:0000313" key="2">
    <source>
        <dbReference type="EMBL" id="WVX90859.1"/>
    </source>
</evidence>
<dbReference type="EMBL" id="OR885926">
    <property type="protein sequence ID" value="WVX90628.1"/>
    <property type="molecule type" value="Genomic_DNA"/>
</dbReference>
<sequence>MIIYNEDNTQLVEFFEGLENGMAISQTFRGHSYEFYKENGNILVRLEGETIGHLVQSPYRSTYEAVQYENWETEQVKVIEWLDELDAYEFEYEV</sequence>
<organism evidence="1">
    <name type="scientific">Staphylococcus phage 184DA</name>
    <dbReference type="NCBI Taxonomy" id="3110532"/>
    <lineage>
        <taxon>Viruses</taxon>
        <taxon>Duplodnaviria</taxon>
        <taxon>Heunggongvirae</taxon>
        <taxon>Uroviricota</taxon>
        <taxon>Caudoviricetes</taxon>
    </lineage>
</organism>
<evidence type="ECO:0000313" key="1">
    <source>
        <dbReference type="EMBL" id="WVX90628.1"/>
    </source>
</evidence>
<gene>
    <name evidence="1" type="ORF">184DA_22</name>
    <name evidence="2" type="ORF">184DA_255</name>
</gene>